<dbReference type="GeneID" id="113928008"/>
<dbReference type="KEGG" id="zca:113928008"/>
<dbReference type="Proteomes" id="UP000515165">
    <property type="component" value="Chromosome 7"/>
</dbReference>
<proteinExistence type="predicted"/>
<sequence length="306" mass="32010">MAALPVLHPARGGAPAARAPGKAPGCRERTELQAEQARGASVRRLLQCPPRGALVPPGGGGRDPRGASEAPKPRGAPAQAAPPPQCRPAPRAPPRPPHGRLIPASAPPQPGTRSLPRGFRSRQLARTSLYTQPEHGPARLRGPLARPPSATNEIIQRPPGGRLSTRLGGRRARISSCSAAPAATTRRRPSHSAAMFARSAARAASAPGRLGLRDPAGTRAELRLSRAEQTLGEASPKRLRHVCPRLGELGFQTERKPWPEAMPVTRPLALASFAAYAPSRPPPPPPHSLACTLIPTLCSFGGRGAG</sequence>
<gene>
    <name evidence="3" type="primary">LOC113928008</name>
</gene>
<evidence type="ECO:0000313" key="2">
    <source>
        <dbReference type="Proteomes" id="UP000515165"/>
    </source>
</evidence>
<dbReference type="RefSeq" id="XP_027459906.2">
    <property type="nucleotide sequence ID" value="XM_027604105.2"/>
</dbReference>
<dbReference type="AlphaFoldDB" id="A0A6J2DVY0"/>
<reference evidence="3" key="1">
    <citation type="submission" date="2025-08" db="UniProtKB">
        <authorList>
            <consortium name="RefSeq"/>
        </authorList>
    </citation>
    <scope>IDENTIFICATION</scope>
    <source>
        <tissue evidence="3">Blood</tissue>
    </source>
</reference>
<feature type="region of interest" description="Disordered" evidence="1">
    <location>
        <begin position="129"/>
        <end position="192"/>
    </location>
</feature>
<organism evidence="2 3">
    <name type="scientific">Zalophus californianus</name>
    <name type="common">California sealion</name>
    <dbReference type="NCBI Taxonomy" id="9704"/>
    <lineage>
        <taxon>Eukaryota</taxon>
        <taxon>Metazoa</taxon>
        <taxon>Chordata</taxon>
        <taxon>Craniata</taxon>
        <taxon>Vertebrata</taxon>
        <taxon>Euteleostomi</taxon>
        <taxon>Mammalia</taxon>
        <taxon>Eutheria</taxon>
        <taxon>Laurasiatheria</taxon>
        <taxon>Carnivora</taxon>
        <taxon>Caniformia</taxon>
        <taxon>Pinnipedia</taxon>
        <taxon>Otariidae</taxon>
        <taxon>Zalophus</taxon>
    </lineage>
</organism>
<feature type="compositionally biased region" description="Low complexity" evidence="1">
    <location>
        <begin position="157"/>
        <end position="167"/>
    </location>
</feature>
<feature type="compositionally biased region" description="Pro residues" evidence="1">
    <location>
        <begin position="80"/>
        <end position="96"/>
    </location>
</feature>
<evidence type="ECO:0000313" key="3">
    <source>
        <dbReference type="RefSeq" id="XP_027459906.2"/>
    </source>
</evidence>
<feature type="region of interest" description="Disordered" evidence="1">
    <location>
        <begin position="1"/>
        <end position="117"/>
    </location>
</feature>
<accession>A0A6J2DVY0</accession>
<name>A0A6J2DVY0_ZALCA</name>
<feature type="compositionally biased region" description="Low complexity" evidence="1">
    <location>
        <begin position="139"/>
        <end position="148"/>
    </location>
</feature>
<evidence type="ECO:0000256" key="1">
    <source>
        <dbReference type="SAM" id="MobiDB-lite"/>
    </source>
</evidence>
<protein>
    <submittedName>
        <fullName evidence="3">Translation initiation factor IF-2-like</fullName>
    </submittedName>
</protein>
<feature type="compositionally biased region" description="Low complexity" evidence="1">
    <location>
        <begin position="9"/>
        <end position="24"/>
    </location>
</feature>
<feature type="compositionally biased region" description="Low complexity" evidence="1">
    <location>
        <begin position="175"/>
        <end position="184"/>
    </location>
</feature>
<keyword evidence="2" id="KW-1185">Reference proteome</keyword>